<gene>
    <name evidence="2" type="ORF">RCIP0102_00282</name>
</gene>
<dbReference type="InterPro" id="IPR038553">
    <property type="entry name" value="T4-gp15_tss_sf"/>
</dbReference>
<feature type="compositionally biased region" description="Polar residues" evidence="1">
    <location>
        <begin position="254"/>
        <end position="266"/>
    </location>
</feature>
<proteinExistence type="predicted"/>
<dbReference type="Pfam" id="PF16724">
    <property type="entry name" value="T4-gp15_tss"/>
    <property type="match status" value="1"/>
</dbReference>
<protein>
    <submittedName>
        <fullName evidence="2">Tail completion protein</fullName>
    </submittedName>
</protein>
<dbReference type="Proteomes" id="UP001434466">
    <property type="component" value="Segment"/>
</dbReference>
<evidence type="ECO:0000313" key="2">
    <source>
        <dbReference type="EMBL" id="WPJ56376.1"/>
    </source>
</evidence>
<feature type="region of interest" description="Disordered" evidence="1">
    <location>
        <begin position="238"/>
        <end position="284"/>
    </location>
</feature>
<sequence>MGPLGPLGEIMFGHWYNSSLRRYIVLLGDLFSHVQIARWREDTGLKYIKVPITYASKEKFLSQLGKWTAVQSTENKAKIETVLPRMNLHLVDMQYNAMYKTSQLNRTKSYKTPSKITSQYNPTPIKMIFELGIYTRNQDDMYQIIEQIVPYFQPHFNTTITELYDKDTSFNRDVRIVLQSFSPDEAVDGDNITRRRLEWSLMFEVNGWLYPPVAEVDGEIRTIYLDFFANSKELTPEGNFESVDSEVTPRDVQQENWDGSSKQTYSHDIPIPVNPEAPGPRGEK</sequence>
<evidence type="ECO:0000256" key="1">
    <source>
        <dbReference type="SAM" id="MobiDB-lite"/>
    </source>
</evidence>
<evidence type="ECO:0000313" key="3">
    <source>
        <dbReference type="Proteomes" id="UP001434466"/>
    </source>
</evidence>
<reference evidence="2" key="1">
    <citation type="submission" date="2023-09" db="EMBL/GenBank/DDBJ databases">
        <authorList>
            <person name="Feng J."/>
        </authorList>
    </citation>
    <scope>NUCLEOTIDE SEQUENCE</scope>
</reference>
<dbReference type="Gene3D" id="3.30.2000.40">
    <property type="entry name" value="Myoviridae tail sheath stabiliser"/>
    <property type="match status" value="1"/>
</dbReference>
<dbReference type="EMBL" id="OR532896">
    <property type="protein sequence ID" value="WPJ56376.1"/>
    <property type="molecule type" value="Genomic_DNA"/>
</dbReference>
<dbReference type="InterPro" id="IPR031997">
    <property type="entry name" value="T4-gp15_tss"/>
</dbReference>
<accession>A0AAX4H245</accession>
<name>A0AAX4H245_9VIRU</name>
<organism evidence="2 3">
    <name type="scientific">Klebsiella phage RCIP0102</name>
    <dbReference type="NCBI Taxonomy" id="3094270"/>
    <lineage>
        <taxon>Viruses</taxon>
    </lineage>
</organism>